<comment type="caution">
    <text evidence="1">The sequence shown here is derived from an EMBL/GenBank/DDBJ whole genome shotgun (WGS) entry which is preliminary data.</text>
</comment>
<dbReference type="CDD" id="cd00093">
    <property type="entry name" value="HTH_XRE"/>
    <property type="match status" value="1"/>
</dbReference>
<keyword evidence="2" id="KW-1185">Reference proteome</keyword>
<evidence type="ECO:0000313" key="2">
    <source>
        <dbReference type="Proteomes" id="UP001595987"/>
    </source>
</evidence>
<proteinExistence type="predicted"/>
<gene>
    <name evidence="1" type="ORF">ACFO26_06955</name>
</gene>
<protein>
    <submittedName>
        <fullName evidence="1">Helix-turn-helix domain-containing protein</fullName>
    </submittedName>
</protein>
<accession>A0ABV9JGV5</accession>
<name>A0ABV9JGV5_9LACT</name>
<dbReference type="RefSeq" id="WP_213535869.1">
    <property type="nucleotide sequence ID" value="NZ_BOVQ01000005.1"/>
</dbReference>
<sequence length="198" mass="22734">MVANQLKKILDDRKMSFSDLKKLLEEKEIKVNNSQLSLYANGKRNPKNKKMWLYIAEALNVDLQEIVTDIHVYLHIMDEISENGAEKNTQTENDKVDNFLFQELLSLIDKQSASELEKVNRYCGLSATFEQLGEEIEKEGVVVEFVSGDSVAKKTNPAIAEQVRVNAALIKLDEWFESKRQMQKENAAQSDKDWSEFT</sequence>
<evidence type="ECO:0000313" key="1">
    <source>
        <dbReference type="EMBL" id="MFC4652645.1"/>
    </source>
</evidence>
<dbReference type="Proteomes" id="UP001595987">
    <property type="component" value="Unassembled WGS sequence"/>
</dbReference>
<dbReference type="InterPro" id="IPR001387">
    <property type="entry name" value="Cro/C1-type_HTH"/>
</dbReference>
<dbReference type="SUPFAM" id="SSF47413">
    <property type="entry name" value="lambda repressor-like DNA-binding domains"/>
    <property type="match status" value="1"/>
</dbReference>
<dbReference type="Gene3D" id="1.10.260.40">
    <property type="entry name" value="lambda repressor-like DNA-binding domains"/>
    <property type="match status" value="1"/>
</dbReference>
<dbReference type="InterPro" id="IPR010982">
    <property type="entry name" value="Lambda_DNA-bd_dom_sf"/>
</dbReference>
<reference evidence="2" key="1">
    <citation type="journal article" date="2019" name="Int. J. Syst. Evol. Microbiol.">
        <title>The Global Catalogue of Microorganisms (GCM) 10K type strain sequencing project: providing services to taxonomists for standard genome sequencing and annotation.</title>
        <authorList>
            <consortium name="The Broad Institute Genomics Platform"/>
            <consortium name="The Broad Institute Genome Sequencing Center for Infectious Disease"/>
            <person name="Wu L."/>
            <person name="Ma J."/>
        </authorList>
    </citation>
    <scope>NUCLEOTIDE SEQUENCE [LARGE SCALE GENOMIC DNA]</scope>
    <source>
        <strain evidence="2">CCUG 63287</strain>
    </source>
</reference>
<dbReference type="EMBL" id="JBHSGD010000005">
    <property type="protein sequence ID" value="MFC4652645.1"/>
    <property type="molecule type" value="Genomic_DNA"/>
</dbReference>
<organism evidence="1 2">
    <name type="scientific">Lactococcus nasutitermitis</name>
    <dbReference type="NCBI Taxonomy" id="1652957"/>
    <lineage>
        <taxon>Bacteria</taxon>
        <taxon>Bacillati</taxon>
        <taxon>Bacillota</taxon>
        <taxon>Bacilli</taxon>
        <taxon>Lactobacillales</taxon>
        <taxon>Streptococcaceae</taxon>
        <taxon>Lactococcus</taxon>
    </lineage>
</organism>